<dbReference type="OrthoDB" id="9802795at2"/>
<dbReference type="GO" id="GO:0008855">
    <property type="term" value="F:exodeoxyribonuclease VII activity"/>
    <property type="evidence" value="ECO:0007669"/>
    <property type="project" value="InterPro"/>
</dbReference>
<dbReference type="EMBL" id="SMFM01000008">
    <property type="protein sequence ID" value="TDD74735.1"/>
    <property type="molecule type" value="Genomic_DNA"/>
</dbReference>
<sequence>MAIISVATSKGFGDFIDVIDKNAWNYKFFYLIFPSILQGGKAVSGIIAQLERIRKVIHHFDSVAIIRGGGGDVAYPVTIITNWPKQLPYFLSM</sequence>
<evidence type="ECO:0000313" key="2">
    <source>
        <dbReference type="Proteomes" id="UP000295278"/>
    </source>
</evidence>
<protein>
    <submittedName>
        <fullName evidence="1">Uncharacterized protein</fullName>
    </submittedName>
</protein>
<accession>A0A4R5ARA3</accession>
<name>A0A4R5ARA3_9FLAO</name>
<organism evidence="1 2">
    <name type="scientific">Flavobacterium caseinilyticum</name>
    <dbReference type="NCBI Taxonomy" id="2541732"/>
    <lineage>
        <taxon>Bacteria</taxon>
        <taxon>Pseudomonadati</taxon>
        <taxon>Bacteroidota</taxon>
        <taxon>Flavobacteriia</taxon>
        <taxon>Flavobacteriales</taxon>
        <taxon>Flavobacteriaceae</taxon>
        <taxon>Flavobacterium</taxon>
    </lineage>
</organism>
<dbReference type="Proteomes" id="UP000295278">
    <property type="component" value="Unassembled WGS sequence"/>
</dbReference>
<gene>
    <name evidence="1" type="ORF">E0F89_13995</name>
</gene>
<comment type="caution">
    <text evidence="1">The sequence shown here is derived from an EMBL/GenBank/DDBJ whole genome shotgun (WGS) entry which is preliminary data.</text>
</comment>
<proteinExistence type="predicted"/>
<keyword evidence="2" id="KW-1185">Reference proteome</keyword>
<dbReference type="AlphaFoldDB" id="A0A4R5ARA3"/>
<reference evidence="1 2" key="1">
    <citation type="submission" date="2019-03" db="EMBL/GenBank/DDBJ databases">
        <title>Flavobacterium AT-3-2 sp. nov., isolated from arctic soil.</title>
        <authorList>
            <person name="Chaudhary D.K."/>
        </authorList>
    </citation>
    <scope>NUCLEOTIDE SEQUENCE [LARGE SCALE GENOMIC DNA]</scope>
    <source>
        <strain evidence="1 2">AT-3-2</strain>
    </source>
</reference>
<evidence type="ECO:0000313" key="1">
    <source>
        <dbReference type="EMBL" id="TDD74735.1"/>
    </source>
</evidence>